<protein>
    <recommendedName>
        <fullName evidence="3">mRNA interferase</fullName>
        <ecNumber evidence="3">3.1.-.-</ecNumber>
    </recommendedName>
</protein>
<gene>
    <name evidence="4" type="ORF">XD66_1264</name>
</gene>
<dbReference type="PANTHER" id="PTHR33988:SF1">
    <property type="entry name" value="ENDORIBONUCLEASE MAZF7-RELATED"/>
    <property type="match status" value="1"/>
</dbReference>
<evidence type="ECO:0000313" key="4">
    <source>
        <dbReference type="EMBL" id="KUK36027.1"/>
    </source>
</evidence>
<keyword evidence="3" id="KW-0378">Hydrolase</keyword>
<accession>A0A101FFE1</accession>
<evidence type="ECO:0000256" key="3">
    <source>
        <dbReference type="PIRNR" id="PIRNR033490"/>
    </source>
</evidence>
<dbReference type="GO" id="GO:0016787">
    <property type="term" value="F:hydrolase activity"/>
    <property type="evidence" value="ECO:0007669"/>
    <property type="project" value="UniProtKB-KW"/>
</dbReference>
<evidence type="ECO:0000256" key="2">
    <source>
        <dbReference type="ARBA" id="ARBA00022649"/>
    </source>
</evidence>
<dbReference type="Gene3D" id="2.30.30.110">
    <property type="match status" value="1"/>
</dbReference>
<organism evidence="4 5">
    <name type="scientific">Thermacetogenium phaeum</name>
    <dbReference type="NCBI Taxonomy" id="85874"/>
    <lineage>
        <taxon>Bacteria</taxon>
        <taxon>Bacillati</taxon>
        <taxon>Bacillota</taxon>
        <taxon>Clostridia</taxon>
        <taxon>Thermoanaerobacterales</taxon>
        <taxon>Thermoanaerobacteraceae</taxon>
        <taxon>Thermacetogenium</taxon>
    </lineage>
</organism>
<dbReference type="GO" id="GO:0004521">
    <property type="term" value="F:RNA endonuclease activity"/>
    <property type="evidence" value="ECO:0007669"/>
    <property type="project" value="TreeGrafter"/>
</dbReference>
<keyword evidence="3" id="KW-0540">Nuclease</keyword>
<dbReference type="PANTHER" id="PTHR33988">
    <property type="entry name" value="ENDORIBONUCLEASE MAZF-RELATED"/>
    <property type="match status" value="1"/>
</dbReference>
<dbReference type="Proteomes" id="UP000053326">
    <property type="component" value="Unassembled WGS sequence"/>
</dbReference>
<dbReference type="GO" id="GO:0003677">
    <property type="term" value="F:DNA binding"/>
    <property type="evidence" value="ECO:0007669"/>
    <property type="project" value="InterPro"/>
</dbReference>
<dbReference type="PIRSF" id="PIRSF033490">
    <property type="entry name" value="MazF"/>
    <property type="match status" value="1"/>
</dbReference>
<name>A0A101FFE1_9THEO</name>
<dbReference type="EMBL" id="LGFO01000184">
    <property type="protein sequence ID" value="KUK36027.1"/>
    <property type="molecule type" value="Genomic_DNA"/>
</dbReference>
<comment type="similarity">
    <text evidence="1 3">Belongs to the PemK/MazF family.</text>
</comment>
<dbReference type="Pfam" id="PF02452">
    <property type="entry name" value="PemK_toxin"/>
    <property type="match status" value="1"/>
</dbReference>
<reference evidence="5" key="1">
    <citation type="journal article" date="2015" name="MBio">
        <title>Genome-Resolved Metagenomic Analysis Reveals Roles for Candidate Phyla and Other Microbial Community Members in Biogeochemical Transformations in Oil Reservoirs.</title>
        <authorList>
            <person name="Hu P."/>
            <person name="Tom L."/>
            <person name="Singh A."/>
            <person name="Thomas B.C."/>
            <person name="Baker B.J."/>
            <person name="Piceno Y.M."/>
            <person name="Andersen G.L."/>
            <person name="Banfield J.F."/>
        </authorList>
    </citation>
    <scope>NUCLEOTIDE SEQUENCE [LARGE SCALE GENOMIC DNA]</scope>
</reference>
<keyword evidence="2" id="KW-1277">Toxin-antitoxin system</keyword>
<comment type="function">
    <text evidence="3">Toxic component of a type II toxin-antitoxin (TA) system.</text>
</comment>
<keyword evidence="3" id="KW-0255">Endonuclease</keyword>
<dbReference type="InterPro" id="IPR003477">
    <property type="entry name" value="PemK-like"/>
</dbReference>
<dbReference type="SUPFAM" id="SSF50118">
    <property type="entry name" value="Cell growth inhibitor/plasmid maintenance toxic component"/>
    <property type="match status" value="1"/>
</dbReference>
<comment type="caution">
    <text evidence="4">The sequence shown here is derived from an EMBL/GenBank/DDBJ whole genome shotgun (WGS) entry which is preliminary data.</text>
</comment>
<evidence type="ECO:0000256" key="1">
    <source>
        <dbReference type="ARBA" id="ARBA00007521"/>
    </source>
</evidence>
<dbReference type="InterPro" id="IPR011067">
    <property type="entry name" value="Plasmid_toxin/cell-grow_inhib"/>
</dbReference>
<dbReference type="GO" id="GO:0006402">
    <property type="term" value="P:mRNA catabolic process"/>
    <property type="evidence" value="ECO:0007669"/>
    <property type="project" value="TreeGrafter"/>
</dbReference>
<evidence type="ECO:0000313" key="5">
    <source>
        <dbReference type="Proteomes" id="UP000053326"/>
    </source>
</evidence>
<sequence>MDFPKRGEIWLVSLEPALGREIGKTRPALVISNDLNNQYAGTITVLPITSKTEKIYPFETFISGEESGLPRDSKIKSNQIRTVDKRRLVKYLARISEEKLKQVERAILIHLGIEC</sequence>
<proteinExistence type="inferred from homology"/>
<dbReference type="EC" id="3.1.-.-" evidence="3"/>
<dbReference type="AlphaFoldDB" id="A0A101FFE1"/>
<dbReference type="GO" id="GO:0016075">
    <property type="term" value="P:rRNA catabolic process"/>
    <property type="evidence" value="ECO:0007669"/>
    <property type="project" value="TreeGrafter"/>
</dbReference>